<dbReference type="PANTHER" id="PTHR47893:SF1">
    <property type="entry name" value="REGULATORY PROTEIN PCHR"/>
    <property type="match status" value="1"/>
</dbReference>
<keyword evidence="2" id="KW-0238">DNA-binding</keyword>
<evidence type="ECO:0000259" key="4">
    <source>
        <dbReference type="PROSITE" id="PS01124"/>
    </source>
</evidence>
<name>A0A7Y4E3A4_9VIBR</name>
<evidence type="ECO:0000256" key="3">
    <source>
        <dbReference type="ARBA" id="ARBA00023163"/>
    </source>
</evidence>
<dbReference type="EMBL" id="VTYN01000024">
    <property type="protein sequence ID" value="NOH50083.1"/>
    <property type="molecule type" value="Genomic_DNA"/>
</dbReference>
<dbReference type="Pfam" id="PF12833">
    <property type="entry name" value="HTH_18"/>
    <property type="match status" value="1"/>
</dbReference>
<proteinExistence type="predicted"/>
<dbReference type="InterPro" id="IPR053142">
    <property type="entry name" value="PchR_regulatory_protein"/>
</dbReference>
<dbReference type="Proteomes" id="UP000572072">
    <property type="component" value="Unassembled WGS sequence"/>
</dbReference>
<keyword evidence="3" id="KW-0804">Transcription</keyword>
<organism evidence="5 6">
    <name type="scientific">Vibrio rotiferianus</name>
    <dbReference type="NCBI Taxonomy" id="190895"/>
    <lineage>
        <taxon>Bacteria</taxon>
        <taxon>Pseudomonadati</taxon>
        <taxon>Pseudomonadota</taxon>
        <taxon>Gammaproteobacteria</taxon>
        <taxon>Vibrionales</taxon>
        <taxon>Vibrionaceae</taxon>
        <taxon>Vibrio</taxon>
    </lineage>
</organism>
<evidence type="ECO:0000256" key="1">
    <source>
        <dbReference type="ARBA" id="ARBA00023015"/>
    </source>
</evidence>
<dbReference type="InterPro" id="IPR018060">
    <property type="entry name" value="HTH_AraC"/>
</dbReference>
<gene>
    <name evidence="5" type="ORF">F0262_18740</name>
</gene>
<dbReference type="Gene3D" id="1.10.10.60">
    <property type="entry name" value="Homeodomain-like"/>
    <property type="match status" value="1"/>
</dbReference>
<dbReference type="PROSITE" id="PS00041">
    <property type="entry name" value="HTH_ARAC_FAMILY_1"/>
    <property type="match status" value="1"/>
</dbReference>
<dbReference type="SMART" id="SM00342">
    <property type="entry name" value="HTH_ARAC"/>
    <property type="match status" value="1"/>
</dbReference>
<dbReference type="GO" id="GO:0003700">
    <property type="term" value="F:DNA-binding transcription factor activity"/>
    <property type="evidence" value="ECO:0007669"/>
    <property type="project" value="InterPro"/>
</dbReference>
<evidence type="ECO:0000256" key="2">
    <source>
        <dbReference type="ARBA" id="ARBA00023125"/>
    </source>
</evidence>
<dbReference type="SUPFAM" id="SSF46689">
    <property type="entry name" value="Homeodomain-like"/>
    <property type="match status" value="2"/>
</dbReference>
<comment type="caution">
    <text evidence="5">The sequence shown here is derived from an EMBL/GenBank/DDBJ whole genome shotgun (WGS) entry which is preliminary data.</text>
</comment>
<keyword evidence="1" id="KW-0805">Transcription regulation</keyword>
<dbReference type="PANTHER" id="PTHR47893">
    <property type="entry name" value="REGULATORY PROTEIN PCHR"/>
    <property type="match status" value="1"/>
</dbReference>
<evidence type="ECO:0000313" key="5">
    <source>
        <dbReference type="EMBL" id="NOH50083.1"/>
    </source>
</evidence>
<accession>A0A7Y4E3A4</accession>
<dbReference type="InterPro" id="IPR018062">
    <property type="entry name" value="HTH_AraC-typ_CS"/>
</dbReference>
<dbReference type="GO" id="GO:0043565">
    <property type="term" value="F:sequence-specific DNA binding"/>
    <property type="evidence" value="ECO:0007669"/>
    <property type="project" value="InterPro"/>
</dbReference>
<evidence type="ECO:0000313" key="6">
    <source>
        <dbReference type="Proteomes" id="UP000572072"/>
    </source>
</evidence>
<feature type="domain" description="HTH araC/xylS-type" evidence="4">
    <location>
        <begin position="261"/>
        <end position="359"/>
    </location>
</feature>
<dbReference type="AlphaFoldDB" id="A0A7Y4E3A4"/>
<dbReference type="PROSITE" id="PS01124">
    <property type="entry name" value="HTH_ARAC_FAMILY_2"/>
    <property type="match status" value="1"/>
</dbReference>
<sequence length="365" mass="41046">MISFFELCNSKFGYAKQSFCYSSPTYFYEKLVENMAKRLSSFPKNALIRWKNYDRTHVLVSDTATSSEHLIEGECTRYKVKDGFSINGGTTTELADYQVISTARKSLILVLLLEGKLNFGYDNLRFTLDATHSPQGVLVNLTKPVTFRRILHKNNTVTKLNIVTPVTWVAERSEKNSVIEAFTGQHMANCPIEINEAILHLAYDITNRGTPEGLLEKLHIETLTQRLLLNVFEQVLCSLPNEGGLSEKGAKGNSQSDHALDHLVSYIEANLDRELSAKELIEFAAMSESNLQRKFKTTLGCSVQSYIRRRKLEVARLNLEIGAATITEAAYNAGYKHPSNFTNAFKKTFGYPPAEVNVQRGGKRN</sequence>
<protein>
    <submittedName>
        <fullName evidence="5">Helix-turn-helix transcriptional regulator</fullName>
    </submittedName>
</protein>
<dbReference type="InterPro" id="IPR009057">
    <property type="entry name" value="Homeodomain-like_sf"/>
</dbReference>
<reference evidence="5 6" key="1">
    <citation type="submission" date="2019-08" db="EMBL/GenBank/DDBJ databases">
        <title>Draft genome sequencing and comparative genomics of hatchery-associated Vibrios.</title>
        <authorList>
            <person name="Kehlet-Delgado H."/>
            <person name="Mueller R.S."/>
        </authorList>
    </citation>
    <scope>NUCLEOTIDE SEQUENCE [LARGE SCALE GENOMIC DNA]</scope>
    <source>
        <strain evidence="5 6">00-78-3</strain>
    </source>
</reference>